<dbReference type="PROSITE" id="PS50011">
    <property type="entry name" value="PROTEIN_KINASE_DOM"/>
    <property type="match status" value="1"/>
</dbReference>
<dbReference type="PANTHER" id="PTHR44535:SF5">
    <property type="entry name" value="PROTEIN KINASE DOMAIN-CONTAINING PROTEIN"/>
    <property type="match status" value="1"/>
</dbReference>
<dbReference type="PROSITE" id="PS00108">
    <property type="entry name" value="PROTEIN_KINASE_ST"/>
    <property type="match status" value="1"/>
</dbReference>
<dbReference type="InterPro" id="IPR051997">
    <property type="entry name" value="STK_NEK"/>
</dbReference>
<name>A0AAW1D2G9_9HEMI</name>
<dbReference type="GO" id="GO:0005524">
    <property type="term" value="F:ATP binding"/>
    <property type="evidence" value="ECO:0007669"/>
    <property type="project" value="UniProtKB-KW"/>
</dbReference>
<keyword evidence="2" id="KW-0067">ATP-binding</keyword>
<dbReference type="Proteomes" id="UP001461498">
    <property type="component" value="Unassembled WGS sequence"/>
</dbReference>
<dbReference type="EMBL" id="JAPXFL010000007">
    <property type="protein sequence ID" value="KAK9504134.1"/>
    <property type="molecule type" value="Genomic_DNA"/>
</dbReference>
<evidence type="ECO:0000256" key="1">
    <source>
        <dbReference type="ARBA" id="ARBA00022741"/>
    </source>
</evidence>
<dbReference type="SMART" id="SM00220">
    <property type="entry name" value="S_TKc"/>
    <property type="match status" value="1"/>
</dbReference>
<dbReference type="InterPro" id="IPR011009">
    <property type="entry name" value="Kinase-like_dom_sf"/>
</dbReference>
<dbReference type="GO" id="GO:0004672">
    <property type="term" value="F:protein kinase activity"/>
    <property type="evidence" value="ECO:0007669"/>
    <property type="project" value="InterPro"/>
</dbReference>
<gene>
    <name evidence="4" type="ORF">O3M35_010537</name>
</gene>
<dbReference type="Pfam" id="PF00069">
    <property type="entry name" value="Pkinase"/>
    <property type="match status" value="1"/>
</dbReference>
<reference evidence="4 5" key="1">
    <citation type="submission" date="2022-12" db="EMBL/GenBank/DDBJ databases">
        <title>Chromosome-level genome assembly of true bugs.</title>
        <authorList>
            <person name="Ma L."/>
            <person name="Li H."/>
        </authorList>
    </citation>
    <scope>NUCLEOTIDE SEQUENCE [LARGE SCALE GENOMIC DNA]</scope>
    <source>
        <strain evidence="4">Lab_2022b</strain>
    </source>
</reference>
<dbReference type="SUPFAM" id="SSF50985">
    <property type="entry name" value="RCC1/BLIP-II"/>
    <property type="match status" value="1"/>
</dbReference>
<dbReference type="Gene3D" id="1.10.510.10">
    <property type="entry name" value="Transferase(Phosphotransferase) domain 1"/>
    <property type="match status" value="1"/>
</dbReference>
<dbReference type="AlphaFoldDB" id="A0AAW1D2G9"/>
<comment type="caution">
    <text evidence="4">The sequence shown here is derived from an EMBL/GenBank/DDBJ whole genome shotgun (WGS) entry which is preliminary data.</text>
</comment>
<dbReference type="PANTHER" id="PTHR44535">
    <property type="entry name" value="PROTEIN CBG16200"/>
    <property type="match status" value="1"/>
</dbReference>
<evidence type="ECO:0000313" key="4">
    <source>
        <dbReference type="EMBL" id="KAK9504134.1"/>
    </source>
</evidence>
<protein>
    <recommendedName>
        <fullName evidence="3">Protein kinase domain-containing protein</fullName>
    </recommendedName>
</protein>
<evidence type="ECO:0000259" key="3">
    <source>
        <dbReference type="PROSITE" id="PS50011"/>
    </source>
</evidence>
<evidence type="ECO:0000256" key="2">
    <source>
        <dbReference type="ARBA" id="ARBA00022840"/>
    </source>
</evidence>
<sequence>MGDLSASERQMALNEVTVLSVLHHPNIISYLGSFERDGILIIEMEYADGGTLLQYINKCKSPLSEIEILNLFKQIALAIKYMHEHNILHRDLKTANVFLTKELIVKVGDFGISKVMNTKSQAQTVLGTPYYLSPEMCEGKEYNQKSDMWALGCILYELACREKAFQGSNIPSLVSKIMKRSPIYISDMLVYTWKEQNKKQSNDENESEWSGEPKLVENLMSKSINLIGAGKDFSVFVTDTGMLLTNGDGSTGCLGHGDWESTEVPKVVGI</sequence>
<feature type="domain" description="Protein kinase" evidence="3">
    <location>
        <begin position="1"/>
        <end position="215"/>
    </location>
</feature>
<keyword evidence="1" id="KW-0547">Nucleotide-binding</keyword>
<keyword evidence="5" id="KW-1185">Reference proteome</keyword>
<organism evidence="4 5">
    <name type="scientific">Rhynocoris fuscipes</name>
    <dbReference type="NCBI Taxonomy" id="488301"/>
    <lineage>
        <taxon>Eukaryota</taxon>
        <taxon>Metazoa</taxon>
        <taxon>Ecdysozoa</taxon>
        <taxon>Arthropoda</taxon>
        <taxon>Hexapoda</taxon>
        <taxon>Insecta</taxon>
        <taxon>Pterygota</taxon>
        <taxon>Neoptera</taxon>
        <taxon>Paraneoptera</taxon>
        <taxon>Hemiptera</taxon>
        <taxon>Heteroptera</taxon>
        <taxon>Panheteroptera</taxon>
        <taxon>Cimicomorpha</taxon>
        <taxon>Reduviidae</taxon>
        <taxon>Harpactorinae</taxon>
        <taxon>Harpactorini</taxon>
        <taxon>Rhynocoris</taxon>
    </lineage>
</organism>
<proteinExistence type="predicted"/>
<dbReference type="InterPro" id="IPR008271">
    <property type="entry name" value="Ser/Thr_kinase_AS"/>
</dbReference>
<evidence type="ECO:0000313" key="5">
    <source>
        <dbReference type="Proteomes" id="UP001461498"/>
    </source>
</evidence>
<accession>A0AAW1D2G9</accession>
<dbReference type="InterPro" id="IPR009091">
    <property type="entry name" value="RCC1/BLIP-II"/>
</dbReference>
<dbReference type="SUPFAM" id="SSF56112">
    <property type="entry name" value="Protein kinase-like (PK-like)"/>
    <property type="match status" value="1"/>
</dbReference>
<dbReference type="InterPro" id="IPR000719">
    <property type="entry name" value="Prot_kinase_dom"/>
</dbReference>